<organism evidence="1 2">
    <name type="scientific">Dissostichus mawsoni</name>
    <name type="common">Antarctic cod</name>
    <dbReference type="NCBI Taxonomy" id="36200"/>
    <lineage>
        <taxon>Eukaryota</taxon>
        <taxon>Metazoa</taxon>
        <taxon>Chordata</taxon>
        <taxon>Craniata</taxon>
        <taxon>Vertebrata</taxon>
        <taxon>Euteleostomi</taxon>
        <taxon>Actinopterygii</taxon>
        <taxon>Neopterygii</taxon>
        <taxon>Teleostei</taxon>
        <taxon>Neoteleostei</taxon>
        <taxon>Acanthomorphata</taxon>
        <taxon>Eupercaria</taxon>
        <taxon>Perciformes</taxon>
        <taxon>Notothenioidei</taxon>
        <taxon>Nototheniidae</taxon>
        <taxon>Dissostichus</taxon>
    </lineage>
</organism>
<evidence type="ECO:0000313" key="1">
    <source>
        <dbReference type="EMBL" id="KAF3847155.1"/>
    </source>
</evidence>
<dbReference type="Proteomes" id="UP000518266">
    <property type="component" value="Unassembled WGS sequence"/>
</dbReference>
<accession>A0A7J5YCK5</accession>
<protein>
    <submittedName>
        <fullName evidence="1">Uncharacterized protein</fullName>
    </submittedName>
</protein>
<comment type="caution">
    <text evidence="1">The sequence shown here is derived from an EMBL/GenBank/DDBJ whole genome shotgun (WGS) entry which is preliminary data.</text>
</comment>
<keyword evidence="2" id="KW-1185">Reference proteome</keyword>
<sequence length="77" mass="8711">MVNNKWFGEDKKRLPEHLRLPSVEVQYSRHLIPEEMMCQHCPGNVPLSDPMFLSTVNLAINVEPTTGTKSGKTAFTI</sequence>
<dbReference type="EMBL" id="JAAKFY010000013">
    <property type="protein sequence ID" value="KAF3847155.1"/>
    <property type="molecule type" value="Genomic_DNA"/>
</dbReference>
<name>A0A7J5YCK5_DISMA</name>
<reference evidence="1 2" key="1">
    <citation type="submission" date="2020-03" db="EMBL/GenBank/DDBJ databases">
        <title>Dissostichus mawsoni Genome sequencing and assembly.</title>
        <authorList>
            <person name="Park H."/>
        </authorList>
    </citation>
    <scope>NUCLEOTIDE SEQUENCE [LARGE SCALE GENOMIC DNA]</scope>
    <source>
        <strain evidence="1">DM0001</strain>
        <tissue evidence="1">Muscle</tissue>
    </source>
</reference>
<dbReference type="OrthoDB" id="8948380at2759"/>
<proteinExistence type="predicted"/>
<dbReference type="AlphaFoldDB" id="A0A7J5YCK5"/>
<evidence type="ECO:0000313" key="2">
    <source>
        <dbReference type="Proteomes" id="UP000518266"/>
    </source>
</evidence>
<gene>
    <name evidence="1" type="ORF">F7725_020183</name>
</gene>